<proteinExistence type="predicted"/>
<protein>
    <submittedName>
        <fullName evidence="1">Uncharacterized protein</fullName>
    </submittedName>
</protein>
<reference evidence="1" key="1">
    <citation type="submission" date="2021-05" db="EMBL/GenBank/DDBJ databases">
        <authorList>
            <person name="Pan Q."/>
            <person name="Jouanno E."/>
            <person name="Zahm M."/>
            <person name="Klopp C."/>
            <person name="Cabau C."/>
            <person name="Louis A."/>
            <person name="Berthelot C."/>
            <person name="Parey E."/>
            <person name="Roest Crollius H."/>
            <person name="Montfort J."/>
            <person name="Robinson-Rechavi M."/>
            <person name="Bouchez O."/>
            <person name="Lampietro C."/>
            <person name="Lopez Roques C."/>
            <person name="Donnadieu C."/>
            <person name="Postlethwait J."/>
            <person name="Bobe J."/>
            <person name="Dillon D."/>
            <person name="Chandos A."/>
            <person name="von Hippel F."/>
            <person name="Guiguen Y."/>
        </authorList>
    </citation>
    <scope>NUCLEOTIDE SEQUENCE</scope>
    <source>
        <strain evidence="1">YG-Jan2019</strain>
    </source>
</reference>
<name>A0ACC2GM08_DALPE</name>
<keyword evidence="2" id="KW-1185">Reference proteome</keyword>
<organism evidence="1 2">
    <name type="scientific">Dallia pectoralis</name>
    <name type="common">Alaska blackfish</name>
    <dbReference type="NCBI Taxonomy" id="75939"/>
    <lineage>
        <taxon>Eukaryota</taxon>
        <taxon>Metazoa</taxon>
        <taxon>Chordata</taxon>
        <taxon>Craniata</taxon>
        <taxon>Vertebrata</taxon>
        <taxon>Euteleostomi</taxon>
        <taxon>Actinopterygii</taxon>
        <taxon>Neopterygii</taxon>
        <taxon>Teleostei</taxon>
        <taxon>Protacanthopterygii</taxon>
        <taxon>Esociformes</taxon>
        <taxon>Umbridae</taxon>
        <taxon>Dallia</taxon>
    </lineage>
</organism>
<dbReference type="EMBL" id="CM055738">
    <property type="protein sequence ID" value="KAJ8004551.1"/>
    <property type="molecule type" value="Genomic_DNA"/>
</dbReference>
<evidence type="ECO:0000313" key="1">
    <source>
        <dbReference type="EMBL" id="KAJ8004551.1"/>
    </source>
</evidence>
<gene>
    <name evidence="1" type="ORF">DPEC_G00137450</name>
</gene>
<accession>A0ACC2GM08</accession>
<evidence type="ECO:0000313" key="2">
    <source>
        <dbReference type="Proteomes" id="UP001157502"/>
    </source>
</evidence>
<comment type="caution">
    <text evidence="1">The sequence shown here is derived from an EMBL/GenBank/DDBJ whole genome shotgun (WGS) entry which is preliminary data.</text>
</comment>
<sequence length="107" mass="11485">MKTRQAADSFQPSIRGRTAPHISLPVVWSPRDIFSQPFLMTPGSPRSDECAARSRSGPAGVNQLLGLSPGRVSHRENRRAVGSGSDTLCQGAEPIPIRADSHIRGNV</sequence>
<dbReference type="Proteomes" id="UP001157502">
    <property type="component" value="Chromosome 11"/>
</dbReference>